<dbReference type="SUPFAM" id="SSF48498">
    <property type="entry name" value="Tetracyclin repressor-like, C-terminal domain"/>
    <property type="match status" value="1"/>
</dbReference>
<dbReference type="Gene3D" id="1.10.10.60">
    <property type="entry name" value="Homeodomain-like"/>
    <property type="match status" value="1"/>
</dbReference>
<evidence type="ECO:0000256" key="3">
    <source>
        <dbReference type="ARBA" id="ARBA00023163"/>
    </source>
</evidence>
<organism evidence="6 7">
    <name type="scientific">Mycolicibacterium mageritense</name>
    <name type="common">Mycobacterium mageritense</name>
    <dbReference type="NCBI Taxonomy" id="53462"/>
    <lineage>
        <taxon>Bacteria</taxon>
        <taxon>Bacillati</taxon>
        <taxon>Actinomycetota</taxon>
        <taxon>Actinomycetes</taxon>
        <taxon>Mycobacteriales</taxon>
        <taxon>Mycobacteriaceae</taxon>
        <taxon>Mycolicibacterium</taxon>
    </lineage>
</organism>
<feature type="domain" description="HTH tetR-type" evidence="5">
    <location>
        <begin position="5"/>
        <end position="65"/>
    </location>
</feature>
<evidence type="ECO:0000256" key="4">
    <source>
        <dbReference type="PROSITE-ProRule" id="PRU00335"/>
    </source>
</evidence>
<dbReference type="PROSITE" id="PS50977">
    <property type="entry name" value="HTH_TETR_2"/>
    <property type="match status" value="1"/>
</dbReference>
<dbReference type="InterPro" id="IPR011075">
    <property type="entry name" value="TetR_C"/>
</dbReference>
<feature type="DNA-binding region" description="H-T-H motif" evidence="4">
    <location>
        <begin position="28"/>
        <end position="47"/>
    </location>
</feature>
<dbReference type="Pfam" id="PF00440">
    <property type="entry name" value="TetR_N"/>
    <property type="match status" value="1"/>
</dbReference>
<name>A0ABM7HRC8_MYCME</name>
<dbReference type="InterPro" id="IPR009057">
    <property type="entry name" value="Homeodomain-like_sf"/>
</dbReference>
<evidence type="ECO:0000313" key="6">
    <source>
        <dbReference type="EMBL" id="BBX33088.1"/>
    </source>
</evidence>
<dbReference type="EMBL" id="AP022567">
    <property type="protein sequence ID" value="BBX33088.1"/>
    <property type="molecule type" value="Genomic_DNA"/>
</dbReference>
<sequence>MVRGQQRVDAILAATLDLVAEHGYPALTMDAVAARANASKATIYRRWRNKAELVKAALDAYDARQNSVIPDTGSLRGDLMAVLDMLRDKSSEHFTAIIGSLVAASRHDRELAAALREHVDNEELSPFHDALHRAIGRGDLPPDTDAVLIHDVAEAMILRQLQIGAALDDAFAARLVDDILLRLLHREGNS</sequence>
<dbReference type="RefSeq" id="WP_036430428.1">
    <property type="nucleotide sequence ID" value="NZ_AP022567.1"/>
</dbReference>
<dbReference type="Pfam" id="PF16859">
    <property type="entry name" value="TetR_C_11"/>
    <property type="match status" value="1"/>
</dbReference>
<dbReference type="SUPFAM" id="SSF46689">
    <property type="entry name" value="Homeodomain-like"/>
    <property type="match status" value="1"/>
</dbReference>
<dbReference type="PANTHER" id="PTHR30055:SF148">
    <property type="entry name" value="TETR-FAMILY TRANSCRIPTIONAL REGULATOR"/>
    <property type="match status" value="1"/>
</dbReference>
<dbReference type="InterPro" id="IPR023772">
    <property type="entry name" value="DNA-bd_HTH_TetR-type_CS"/>
</dbReference>
<dbReference type="PANTHER" id="PTHR30055">
    <property type="entry name" value="HTH-TYPE TRANSCRIPTIONAL REGULATOR RUTR"/>
    <property type="match status" value="1"/>
</dbReference>
<dbReference type="PRINTS" id="PR00455">
    <property type="entry name" value="HTHTETR"/>
</dbReference>
<evidence type="ECO:0000313" key="7">
    <source>
        <dbReference type="Proteomes" id="UP000465622"/>
    </source>
</evidence>
<evidence type="ECO:0000259" key="5">
    <source>
        <dbReference type="PROSITE" id="PS50977"/>
    </source>
</evidence>
<keyword evidence="7" id="KW-1185">Reference proteome</keyword>
<dbReference type="Proteomes" id="UP000465622">
    <property type="component" value="Chromosome"/>
</dbReference>
<dbReference type="Gene3D" id="1.10.357.10">
    <property type="entry name" value="Tetracycline Repressor, domain 2"/>
    <property type="match status" value="1"/>
</dbReference>
<evidence type="ECO:0000256" key="1">
    <source>
        <dbReference type="ARBA" id="ARBA00023015"/>
    </source>
</evidence>
<dbReference type="InterPro" id="IPR050109">
    <property type="entry name" value="HTH-type_TetR-like_transc_reg"/>
</dbReference>
<keyword evidence="1" id="KW-0805">Transcription regulation</keyword>
<dbReference type="InterPro" id="IPR001647">
    <property type="entry name" value="HTH_TetR"/>
</dbReference>
<keyword evidence="2 4" id="KW-0238">DNA-binding</keyword>
<keyword evidence="3" id="KW-0804">Transcription</keyword>
<proteinExistence type="predicted"/>
<protein>
    <submittedName>
        <fullName evidence="6">Regulatory protein, TetR family</fullName>
    </submittedName>
</protein>
<dbReference type="InterPro" id="IPR036271">
    <property type="entry name" value="Tet_transcr_reg_TetR-rel_C_sf"/>
</dbReference>
<gene>
    <name evidence="6" type="ORF">MMAGJ_23700</name>
</gene>
<accession>A0ABM7HRC8</accession>
<reference evidence="6 7" key="1">
    <citation type="journal article" date="2019" name="Emerg. Microbes Infect.">
        <title>Comprehensive subspecies identification of 175 nontuberculous mycobacteria species based on 7547 genomic profiles.</title>
        <authorList>
            <person name="Matsumoto Y."/>
            <person name="Kinjo T."/>
            <person name="Motooka D."/>
            <person name="Nabeya D."/>
            <person name="Jung N."/>
            <person name="Uechi K."/>
            <person name="Horii T."/>
            <person name="Iida T."/>
            <person name="Fujita J."/>
            <person name="Nakamura S."/>
        </authorList>
    </citation>
    <scope>NUCLEOTIDE SEQUENCE [LARGE SCALE GENOMIC DNA]</scope>
    <source>
        <strain evidence="6 7">JCM 12375</strain>
    </source>
</reference>
<dbReference type="PROSITE" id="PS01081">
    <property type="entry name" value="HTH_TETR_1"/>
    <property type="match status" value="1"/>
</dbReference>
<evidence type="ECO:0000256" key="2">
    <source>
        <dbReference type="ARBA" id="ARBA00023125"/>
    </source>
</evidence>